<feature type="transmembrane region" description="Helical" evidence="7">
    <location>
        <begin position="236"/>
        <end position="256"/>
    </location>
</feature>
<keyword evidence="3" id="KW-0813">Transport</keyword>
<dbReference type="GO" id="GO:0042910">
    <property type="term" value="F:xenobiotic transmembrane transporter activity"/>
    <property type="evidence" value="ECO:0007669"/>
    <property type="project" value="InterPro"/>
</dbReference>
<proteinExistence type="inferred from homology"/>
<sequence length="434" mass="45741">MLTRRKVFSLAIPIVLAQAATATTGIADTFAMGRFGDKADLAAVAIAAVAYSFIYWGFGFLRMSTTGLAAQANGRDDAPEVRATLLRALMLGAAIGAVLFLLSPLLRGLTFAAFAGTDHVETLAAGYFNARIFGAPAYLMGLGITGWLIGTGKTGQMLAVQIVMNSVNVGLDIWFVAGLHLGPTGIGAGTAIAEWTALAFGLVLVRDGFKAPARLLDKARLVALFSANRDIMIRTLALVFSFGWFVRSGTLIGTAATAGNEVLLQFITVSAFVLDGFAFVAEKEAGEAFGAGNSKRLGRAMRLTSEFALGFGALFALTYFLGGGWLIRAFIADPEARRAALDFLPFCAAVPIIGVAAWQLDGLFLGTTQGRALRTAGLISAALYLATDMVLRPVWGNAGVWTAFLLMYVYRAAALGWFVPGLFRGLSRPPVPAA</sequence>
<dbReference type="RefSeq" id="WP_035536391.1">
    <property type="nucleotide sequence ID" value="NZ_ARYL01000005.1"/>
</dbReference>
<dbReference type="OrthoDB" id="9789527at2"/>
<dbReference type="PATRIC" id="fig|1280953.3.peg.1053"/>
<feature type="transmembrane region" description="Helical" evidence="7">
    <location>
        <begin position="303"/>
        <end position="327"/>
    </location>
</feature>
<protein>
    <submittedName>
        <fullName evidence="9">Putative DNA-damage-inducible protein F</fullName>
    </submittedName>
</protein>
<evidence type="ECO:0000313" key="10">
    <source>
        <dbReference type="Proteomes" id="UP000024942"/>
    </source>
</evidence>
<organism evidence="9 10">
    <name type="scientific">Hyphomonas oceanitis SCH89</name>
    <dbReference type="NCBI Taxonomy" id="1280953"/>
    <lineage>
        <taxon>Bacteria</taxon>
        <taxon>Pseudomonadati</taxon>
        <taxon>Pseudomonadota</taxon>
        <taxon>Alphaproteobacteria</taxon>
        <taxon>Hyphomonadales</taxon>
        <taxon>Hyphomonadaceae</taxon>
        <taxon>Hyphomonas</taxon>
    </lineage>
</organism>
<feature type="transmembrane region" description="Helical" evidence="7">
    <location>
        <begin position="84"/>
        <end position="106"/>
    </location>
</feature>
<dbReference type="Pfam" id="PF01554">
    <property type="entry name" value="MatE"/>
    <property type="match status" value="2"/>
</dbReference>
<dbReference type="STRING" id="1280953.HOC_05229"/>
<keyword evidence="8" id="KW-0732">Signal</keyword>
<dbReference type="InterPro" id="IPR044644">
    <property type="entry name" value="DinF-like"/>
</dbReference>
<keyword evidence="6 7" id="KW-0472">Membrane</keyword>
<dbReference type="GO" id="GO:0015297">
    <property type="term" value="F:antiporter activity"/>
    <property type="evidence" value="ECO:0007669"/>
    <property type="project" value="InterPro"/>
</dbReference>
<reference evidence="9 10" key="1">
    <citation type="journal article" date="2014" name="Antonie Van Leeuwenhoek">
        <title>Hyphomonas beringensis sp. nov. and Hyphomonas chukchiensis sp. nov., isolated from surface seawater of the Bering Sea and Chukchi Sea.</title>
        <authorList>
            <person name="Li C."/>
            <person name="Lai Q."/>
            <person name="Li G."/>
            <person name="Dong C."/>
            <person name="Wang J."/>
            <person name="Liao Y."/>
            <person name="Shao Z."/>
        </authorList>
    </citation>
    <scope>NUCLEOTIDE SEQUENCE [LARGE SCALE GENOMIC DNA]</scope>
    <source>
        <strain evidence="9 10">SCH89</strain>
    </source>
</reference>
<dbReference type="EMBL" id="ARYL01000005">
    <property type="protein sequence ID" value="KDA03529.1"/>
    <property type="molecule type" value="Genomic_DNA"/>
</dbReference>
<feature type="transmembrane region" description="Helical" evidence="7">
    <location>
        <begin position="162"/>
        <end position="180"/>
    </location>
</feature>
<keyword evidence="5 7" id="KW-1133">Transmembrane helix</keyword>
<feature type="chain" id="PRO_5001573414" evidence="8">
    <location>
        <begin position="23"/>
        <end position="434"/>
    </location>
</feature>
<dbReference type="PANTHER" id="PTHR43298">
    <property type="entry name" value="MULTIDRUG RESISTANCE PROTEIN NORM-RELATED"/>
    <property type="match status" value="1"/>
</dbReference>
<dbReference type="NCBIfam" id="TIGR00797">
    <property type="entry name" value="matE"/>
    <property type="match status" value="1"/>
</dbReference>
<dbReference type="InterPro" id="IPR050222">
    <property type="entry name" value="MATE_MdtK"/>
</dbReference>
<feature type="transmembrane region" description="Helical" evidence="7">
    <location>
        <begin position="398"/>
        <end position="419"/>
    </location>
</feature>
<keyword evidence="10" id="KW-1185">Reference proteome</keyword>
<gene>
    <name evidence="9" type="ORF">HOC_05229</name>
</gene>
<dbReference type="CDD" id="cd13136">
    <property type="entry name" value="MATE_DinF_like"/>
    <property type="match status" value="1"/>
</dbReference>
<evidence type="ECO:0000256" key="1">
    <source>
        <dbReference type="ARBA" id="ARBA00004141"/>
    </source>
</evidence>
<feature type="transmembrane region" description="Helical" evidence="7">
    <location>
        <begin position="126"/>
        <end position="150"/>
    </location>
</feature>
<evidence type="ECO:0000256" key="6">
    <source>
        <dbReference type="ARBA" id="ARBA00023136"/>
    </source>
</evidence>
<evidence type="ECO:0000256" key="3">
    <source>
        <dbReference type="ARBA" id="ARBA00022448"/>
    </source>
</evidence>
<feature type="signal peptide" evidence="8">
    <location>
        <begin position="1"/>
        <end position="22"/>
    </location>
</feature>
<comment type="caution">
    <text evidence="9">The sequence shown here is derived from an EMBL/GenBank/DDBJ whole genome shotgun (WGS) entry which is preliminary data.</text>
</comment>
<dbReference type="GO" id="GO:0005886">
    <property type="term" value="C:plasma membrane"/>
    <property type="evidence" value="ECO:0007669"/>
    <property type="project" value="TreeGrafter"/>
</dbReference>
<evidence type="ECO:0000256" key="7">
    <source>
        <dbReference type="SAM" id="Phobius"/>
    </source>
</evidence>
<evidence type="ECO:0000256" key="5">
    <source>
        <dbReference type="ARBA" id="ARBA00022989"/>
    </source>
</evidence>
<evidence type="ECO:0000313" key="9">
    <source>
        <dbReference type="EMBL" id="KDA03529.1"/>
    </source>
</evidence>
<dbReference type="InterPro" id="IPR002528">
    <property type="entry name" value="MATE_fam"/>
</dbReference>
<feature type="transmembrane region" description="Helical" evidence="7">
    <location>
        <begin position="41"/>
        <end position="63"/>
    </location>
</feature>
<evidence type="ECO:0000256" key="4">
    <source>
        <dbReference type="ARBA" id="ARBA00022692"/>
    </source>
</evidence>
<name>A0A059G9Y2_9PROT</name>
<evidence type="ECO:0000256" key="2">
    <source>
        <dbReference type="ARBA" id="ARBA00010199"/>
    </source>
</evidence>
<dbReference type="eggNOG" id="COG0534">
    <property type="taxonomic scope" value="Bacteria"/>
</dbReference>
<comment type="subcellular location">
    <subcellularLocation>
        <location evidence="1">Membrane</location>
        <topology evidence="1">Multi-pass membrane protein</topology>
    </subcellularLocation>
</comment>
<comment type="similarity">
    <text evidence="2">Belongs to the multi antimicrobial extrusion (MATE) (TC 2.A.66.1) family.</text>
</comment>
<feature type="transmembrane region" description="Helical" evidence="7">
    <location>
        <begin position="339"/>
        <end position="360"/>
    </location>
</feature>
<keyword evidence="4 7" id="KW-0812">Transmembrane</keyword>
<feature type="transmembrane region" description="Helical" evidence="7">
    <location>
        <begin position="262"/>
        <end position="282"/>
    </location>
</feature>
<feature type="transmembrane region" description="Helical" evidence="7">
    <location>
        <begin position="186"/>
        <end position="205"/>
    </location>
</feature>
<evidence type="ECO:0000256" key="8">
    <source>
        <dbReference type="SAM" id="SignalP"/>
    </source>
</evidence>
<dbReference type="PANTHER" id="PTHR43298:SF2">
    <property type="entry name" value="FMN_FAD EXPORTER YEEO-RELATED"/>
    <property type="match status" value="1"/>
</dbReference>
<dbReference type="Proteomes" id="UP000024942">
    <property type="component" value="Unassembled WGS sequence"/>
</dbReference>
<accession>A0A059G9Y2</accession>
<dbReference type="AlphaFoldDB" id="A0A059G9Y2"/>